<proteinExistence type="predicted"/>
<organism evidence="3 4">
    <name type="scientific">Heracleum sosnowskyi</name>
    <dbReference type="NCBI Taxonomy" id="360622"/>
    <lineage>
        <taxon>Eukaryota</taxon>
        <taxon>Viridiplantae</taxon>
        <taxon>Streptophyta</taxon>
        <taxon>Embryophyta</taxon>
        <taxon>Tracheophyta</taxon>
        <taxon>Spermatophyta</taxon>
        <taxon>Magnoliopsida</taxon>
        <taxon>eudicotyledons</taxon>
        <taxon>Gunneridae</taxon>
        <taxon>Pentapetalae</taxon>
        <taxon>asterids</taxon>
        <taxon>campanulids</taxon>
        <taxon>Apiales</taxon>
        <taxon>Apiaceae</taxon>
        <taxon>Apioideae</taxon>
        <taxon>apioid superclade</taxon>
        <taxon>Tordylieae</taxon>
        <taxon>Tordyliinae</taxon>
        <taxon>Heracleum</taxon>
    </lineage>
</organism>
<evidence type="ECO:0000256" key="1">
    <source>
        <dbReference type="SAM" id="MobiDB-lite"/>
    </source>
</evidence>
<reference evidence="3" key="2">
    <citation type="submission" date="2023-05" db="EMBL/GenBank/DDBJ databases">
        <authorList>
            <person name="Schelkunov M.I."/>
        </authorList>
    </citation>
    <scope>NUCLEOTIDE SEQUENCE</scope>
    <source>
        <strain evidence="3">Hsosn_3</strain>
        <tissue evidence="3">Leaf</tissue>
    </source>
</reference>
<name>A0AAD8J2A3_9APIA</name>
<accession>A0AAD8J2A3</accession>
<protein>
    <submittedName>
        <fullName evidence="3">Uncharacterized protein</fullName>
    </submittedName>
</protein>
<keyword evidence="2" id="KW-0812">Transmembrane</keyword>
<sequence length="142" mass="15913">MASGSSKASIQSPGQQQNESHTSAQNQGQFSGTRNVRETVSKAVAQYTTYARLHVAYEQSGESGKSFDYSQSVKTDYNSVPEEQIVAYLSKIQRGVLFSLLVVWLLLMNLIFKLLVIVKMLEICFVIRLNRFLVYNTSTMCA</sequence>
<dbReference type="AlphaFoldDB" id="A0AAD8J2A3"/>
<dbReference type="Proteomes" id="UP001237642">
    <property type="component" value="Unassembled WGS sequence"/>
</dbReference>
<feature type="region of interest" description="Disordered" evidence="1">
    <location>
        <begin position="1"/>
        <end position="36"/>
    </location>
</feature>
<gene>
    <name evidence="3" type="ORF">POM88_014047</name>
</gene>
<evidence type="ECO:0000256" key="2">
    <source>
        <dbReference type="SAM" id="Phobius"/>
    </source>
</evidence>
<dbReference type="EMBL" id="JAUIZM010000003">
    <property type="protein sequence ID" value="KAK1394991.1"/>
    <property type="molecule type" value="Genomic_DNA"/>
</dbReference>
<feature type="transmembrane region" description="Helical" evidence="2">
    <location>
        <begin position="96"/>
        <end position="118"/>
    </location>
</feature>
<evidence type="ECO:0000313" key="4">
    <source>
        <dbReference type="Proteomes" id="UP001237642"/>
    </source>
</evidence>
<keyword evidence="2" id="KW-0472">Membrane</keyword>
<keyword evidence="4" id="KW-1185">Reference proteome</keyword>
<keyword evidence="2" id="KW-1133">Transmembrane helix</keyword>
<feature type="compositionally biased region" description="Polar residues" evidence="1">
    <location>
        <begin position="1"/>
        <end position="34"/>
    </location>
</feature>
<comment type="caution">
    <text evidence="3">The sequence shown here is derived from an EMBL/GenBank/DDBJ whole genome shotgun (WGS) entry which is preliminary data.</text>
</comment>
<evidence type="ECO:0000313" key="3">
    <source>
        <dbReference type="EMBL" id="KAK1394991.1"/>
    </source>
</evidence>
<reference evidence="3" key="1">
    <citation type="submission" date="2023-02" db="EMBL/GenBank/DDBJ databases">
        <title>Genome of toxic invasive species Heracleum sosnowskyi carries increased number of genes despite the absence of recent whole-genome duplications.</title>
        <authorList>
            <person name="Schelkunov M."/>
            <person name="Shtratnikova V."/>
            <person name="Makarenko M."/>
            <person name="Klepikova A."/>
            <person name="Omelchenko D."/>
            <person name="Novikova G."/>
            <person name="Obukhova E."/>
            <person name="Bogdanov V."/>
            <person name="Penin A."/>
            <person name="Logacheva M."/>
        </authorList>
    </citation>
    <scope>NUCLEOTIDE SEQUENCE</scope>
    <source>
        <strain evidence="3">Hsosn_3</strain>
        <tissue evidence="3">Leaf</tissue>
    </source>
</reference>